<protein>
    <submittedName>
        <fullName evidence="5">Uncharacterized protein LOC106180149</fullName>
    </submittedName>
</protein>
<reference evidence="5" key="1">
    <citation type="submission" date="2025-08" db="UniProtKB">
        <authorList>
            <consortium name="RefSeq"/>
        </authorList>
    </citation>
    <scope>IDENTIFICATION</scope>
    <source>
        <tissue evidence="5">Gonads</tissue>
    </source>
</reference>
<evidence type="ECO:0000256" key="3">
    <source>
        <dbReference type="SAM" id="SignalP"/>
    </source>
</evidence>
<feature type="transmembrane region" description="Helical" evidence="2">
    <location>
        <begin position="343"/>
        <end position="367"/>
    </location>
</feature>
<dbReference type="InParanoid" id="A0A1S3KA44"/>
<keyword evidence="2" id="KW-0472">Membrane</keyword>
<evidence type="ECO:0000256" key="1">
    <source>
        <dbReference type="SAM" id="MobiDB-lite"/>
    </source>
</evidence>
<organism evidence="4 5">
    <name type="scientific">Lingula anatina</name>
    <name type="common">Brachiopod</name>
    <name type="synonym">Lingula unguis</name>
    <dbReference type="NCBI Taxonomy" id="7574"/>
    <lineage>
        <taxon>Eukaryota</taxon>
        <taxon>Metazoa</taxon>
        <taxon>Spiralia</taxon>
        <taxon>Lophotrochozoa</taxon>
        <taxon>Brachiopoda</taxon>
        <taxon>Linguliformea</taxon>
        <taxon>Lingulata</taxon>
        <taxon>Lingulida</taxon>
        <taxon>Linguloidea</taxon>
        <taxon>Lingulidae</taxon>
        <taxon>Lingula</taxon>
    </lineage>
</organism>
<feature type="signal peptide" evidence="3">
    <location>
        <begin position="1"/>
        <end position="18"/>
    </location>
</feature>
<dbReference type="GeneID" id="106180149"/>
<feature type="chain" id="PRO_5010251845" evidence="3">
    <location>
        <begin position="19"/>
        <end position="589"/>
    </location>
</feature>
<keyword evidence="2" id="KW-1133">Transmembrane helix</keyword>
<keyword evidence="3" id="KW-0732">Signal</keyword>
<name>A0A1S3KA44_LINAN</name>
<proteinExistence type="predicted"/>
<dbReference type="Proteomes" id="UP000085678">
    <property type="component" value="Unplaced"/>
</dbReference>
<sequence>MGILLLFLLAILHPCTQAVTRKRGYTCYGFQASMNCEHRELVNVKDVSYGASDPCDNSLQRCCPPGSEEACMSPMQEVQPSLYSQLLQACRKRSQCNSPYVIDQIQYPGASACSADFSDFVSVDYECIPYSEMKSMCSIFTANNESEGHIIRQSSQSSPSTGPQICNCNINLPTNGILMLQISDISFEKSIASRCGQNLNIKSSNGFSQNFTCENNDEQWTKFETGPVQIYLEFQDKSSDFDSWLWIQYRAYNNLRPLSVNCWSNAPISTSTTRMVVPTTPVVTTSTVAPTERPPLSPTSLDTAGGIDVAEDKTTVRTKGDEAPSNFQDGEKTRSGDENHTGLWIGIGSAVALLVIVAVIVGISFAVRKRRNITKKEMEEHRRKLEGKVNAAFSNDDIVFSNLEDDKPTTYDDIVLQPLPRNQDYIKMYDSPAAAVNYEKHFPANNPRGNWKNYSYEDITLTPSTLTPASSRRVYDSDNATSIYANNSPSEAGTRSDIDSLYAKVVKKRYRNPDHTDWNPPLSHYKNTGKRPYHYSSGNLYDNSRIPDIIVTTSSPSDTGPSSEYQSDVELVRNQLYGSHSGIYGPPRI</sequence>
<accession>A0A1S3KA44</accession>
<dbReference type="InterPro" id="IPR043159">
    <property type="entry name" value="Lectin_gal-bd_sf"/>
</dbReference>
<evidence type="ECO:0000313" key="4">
    <source>
        <dbReference type="Proteomes" id="UP000085678"/>
    </source>
</evidence>
<evidence type="ECO:0000313" key="5">
    <source>
        <dbReference type="RefSeq" id="XP_013419498.1"/>
    </source>
</evidence>
<evidence type="ECO:0000256" key="2">
    <source>
        <dbReference type="SAM" id="Phobius"/>
    </source>
</evidence>
<dbReference type="Gene3D" id="2.60.120.740">
    <property type="match status" value="1"/>
</dbReference>
<keyword evidence="2" id="KW-0812">Transmembrane</keyword>
<keyword evidence="4" id="KW-1185">Reference proteome</keyword>
<dbReference type="RefSeq" id="XP_013419498.1">
    <property type="nucleotide sequence ID" value="XM_013564044.1"/>
</dbReference>
<dbReference type="OMA" id="FTANNES"/>
<dbReference type="AlphaFoldDB" id="A0A1S3KA44"/>
<gene>
    <name evidence="5" type="primary">LOC106180149</name>
</gene>
<dbReference type="KEGG" id="lak:106180149"/>
<feature type="region of interest" description="Disordered" evidence="1">
    <location>
        <begin position="285"/>
        <end position="305"/>
    </location>
</feature>